<dbReference type="Gene3D" id="3.20.20.80">
    <property type="entry name" value="Glycosidases"/>
    <property type="match status" value="1"/>
</dbReference>
<dbReference type="AlphaFoldDB" id="A0A0M7AEI5"/>
<comment type="similarity">
    <text evidence="1">Belongs to the glycosyl hydrolase 25 family.</text>
</comment>
<name>A0A0M7AEI5_9HYPH</name>
<dbReference type="InterPro" id="IPR002053">
    <property type="entry name" value="Glyco_hydro_25"/>
</dbReference>
<dbReference type="OrthoDB" id="9798192at2"/>
<reference evidence="5" key="1">
    <citation type="submission" date="2015-07" db="EMBL/GenBank/DDBJ databases">
        <authorList>
            <person name="Rodrigo-Torres Lidia"/>
            <person name="Arahal R.David."/>
        </authorList>
    </citation>
    <scope>NUCLEOTIDE SEQUENCE [LARGE SCALE GENOMIC DNA]</scope>
    <source>
        <strain evidence="5">CECT 5112</strain>
    </source>
</reference>
<dbReference type="STRING" id="388408.LAX5112_03579"/>
<dbReference type="SUPFAM" id="SSF51445">
    <property type="entry name" value="(Trans)glycosidases"/>
    <property type="match status" value="1"/>
</dbReference>
<dbReference type="EC" id="3.2.1.17" evidence="4"/>
<dbReference type="RefSeq" id="WP_055672940.1">
    <property type="nucleotide sequence ID" value="NZ_CXWD01000015.1"/>
</dbReference>
<dbReference type="Proteomes" id="UP000053235">
    <property type="component" value="Unassembled WGS sequence"/>
</dbReference>
<dbReference type="GO" id="GO:0016052">
    <property type="term" value="P:carbohydrate catabolic process"/>
    <property type="evidence" value="ECO:0007669"/>
    <property type="project" value="TreeGrafter"/>
</dbReference>
<dbReference type="GO" id="GO:0009253">
    <property type="term" value="P:peptidoglycan catabolic process"/>
    <property type="evidence" value="ECO:0007669"/>
    <property type="project" value="InterPro"/>
</dbReference>
<evidence type="ECO:0000256" key="3">
    <source>
        <dbReference type="ARBA" id="ARBA00023295"/>
    </source>
</evidence>
<dbReference type="PANTHER" id="PTHR34135">
    <property type="entry name" value="LYSOZYME"/>
    <property type="match status" value="1"/>
</dbReference>
<evidence type="ECO:0000256" key="2">
    <source>
        <dbReference type="ARBA" id="ARBA00022801"/>
    </source>
</evidence>
<sequence>MGTTGGRGIDVSHYQGTVNWAGVAADGTEFAMIKASEGESSPDPMFLSNWAGCKNNSVKCGAYHYFLPTDCFLKQADLLIQQLRSAGYDPSADLPPAIDCEDMEGVSASTYVYALKELLQSLKTQLKCTPMIYVSPAFWQGLGSPDFSDYPLWVANYTTASAPNIPWPWKTYAIWQYSDDGTVGGIAGDVDLDLSNPAAGVSPEPKLNWF</sequence>
<evidence type="ECO:0000313" key="5">
    <source>
        <dbReference type="Proteomes" id="UP000053235"/>
    </source>
</evidence>
<keyword evidence="2 4" id="KW-0378">Hydrolase</keyword>
<dbReference type="PROSITE" id="PS51904">
    <property type="entry name" value="GLYCOSYL_HYDROL_F25_2"/>
    <property type="match status" value="1"/>
</dbReference>
<dbReference type="GO" id="GO:0003796">
    <property type="term" value="F:lysozyme activity"/>
    <property type="evidence" value="ECO:0007669"/>
    <property type="project" value="UniProtKB-EC"/>
</dbReference>
<keyword evidence="3 4" id="KW-0326">Glycosidase</keyword>
<dbReference type="InterPro" id="IPR018077">
    <property type="entry name" value="Glyco_hydro_fam25_subgr"/>
</dbReference>
<dbReference type="Pfam" id="PF01183">
    <property type="entry name" value="Glyco_hydro_25"/>
    <property type="match status" value="1"/>
</dbReference>
<dbReference type="InterPro" id="IPR017853">
    <property type="entry name" value="GH"/>
</dbReference>
<dbReference type="SMART" id="SM00641">
    <property type="entry name" value="Glyco_25"/>
    <property type="match status" value="1"/>
</dbReference>
<evidence type="ECO:0000256" key="1">
    <source>
        <dbReference type="ARBA" id="ARBA00010646"/>
    </source>
</evidence>
<organism evidence="4 5">
    <name type="scientific">Roseibium alexandrii</name>
    <dbReference type="NCBI Taxonomy" id="388408"/>
    <lineage>
        <taxon>Bacteria</taxon>
        <taxon>Pseudomonadati</taxon>
        <taxon>Pseudomonadota</taxon>
        <taxon>Alphaproteobacteria</taxon>
        <taxon>Hyphomicrobiales</taxon>
        <taxon>Stappiaceae</taxon>
        <taxon>Roseibium</taxon>
    </lineage>
</organism>
<gene>
    <name evidence="4" type="primary">acm_2</name>
    <name evidence="4" type="ORF">LAX5112_03579</name>
</gene>
<keyword evidence="5" id="KW-1185">Reference proteome</keyword>
<protein>
    <submittedName>
        <fullName evidence="4">Lysozyme M1</fullName>
        <ecNumber evidence="4">3.2.1.17</ecNumber>
    </submittedName>
</protein>
<evidence type="ECO:0000313" key="4">
    <source>
        <dbReference type="EMBL" id="CTQ73565.1"/>
    </source>
</evidence>
<proteinExistence type="inferred from homology"/>
<dbReference type="EMBL" id="CXWD01000015">
    <property type="protein sequence ID" value="CTQ73565.1"/>
    <property type="molecule type" value="Genomic_DNA"/>
</dbReference>
<dbReference type="PANTHER" id="PTHR34135:SF2">
    <property type="entry name" value="LYSOZYME"/>
    <property type="match status" value="1"/>
</dbReference>
<accession>A0A0M7AEI5</accession>
<dbReference type="GO" id="GO:0016998">
    <property type="term" value="P:cell wall macromolecule catabolic process"/>
    <property type="evidence" value="ECO:0007669"/>
    <property type="project" value="InterPro"/>
</dbReference>